<proteinExistence type="predicted"/>
<dbReference type="EMBL" id="CP051677">
    <property type="protein sequence ID" value="QJD77142.1"/>
    <property type="molecule type" value="Genomic_DNA"/>
</dbReference>
<keyword evidence="2" id="KW-1185">Reference proteome</keyword>
<gene>
    <name evidence="1" type="ORF">HH216_00945</name>
</gene>
<dbReference type="RefSeq" id="WP_169549086.1">
    <property type="nucleotide sequence ID" value="NZ_CP051677.1"/>
</dbReference>
<accession>A0A7L5DIC7</accession>
<evidence type="ECO:0000313" key="1">
    <source>
        <dbReference type="EMBL" id="QJD77142.1"/>
    </source>
</evidence>
<name>A0A7L5DIC7_9BACT</name>
<protein>
    <submittedName>
        <fullName evidence="1">ASCH domain-containing protein</fullName>
    </submittedName>
</protein>
<sequence length="109" mass="12840">MPSINTEQRVLSIVIKKEWFDQIADGTKNEEYRDFTPHWQSRLLNSDDEYREFDVVEFINGYNKNAPRLVVEWKGTEVVMFDDATDNSDNPDDYQFVISLGKVLKRTNC</sequence>
<evidence type="ECO:0000313" key="2">
    <source>
        <dbReference type="Proteomes" id="UP000501128"/>
    </source>
</evidence>
<dbReference type="AlphaFoldDB" id="A0A7L5DIC7"/>
<dbReference type="KEGG" id="srho:HH216_00945"/>
<dbReference type="Proteomes" id="UP000501128">
    <property type="component" value="Chromosome"/>
</dbReference>
<reference evidence="1 2" key="1">
    <citation type="submission" date="2020-04" db="EMBL/GenBank/DDBJ databases">
        <title>Genome sequencing of novel species.</title>
        <authorList>
            <person name="Heo J."/>
            <person name="Kim S.-J."/>
            <person name="Kim J.-S."/>
            <person name="Hong S.-B."/>
            <person name="Kwon S.-W."/>
        </authorList>
    </citation>
    <scope>NUCLEOTIDE SEQUENCE [LARGE SCALE GENOMIC DNA]</scope>
    <source>
        <strain evidence="1 2">CJU-R4</strain>
    </source>
</reference>
<organism evidence="1 2">
    <name type="scientific">Spirosoma rhododendri</name>
    <dbReference type="NCBI Taxonomy" id="2728024"/>
    <lineage>
        <taxon>Bacteria</taxon>
        <taxon>Pseudomonadati</taxon>
        <taxon>Bacteroidota</taxon>
        <taxon>Cytophagia</taxon>
        <taxon>Cytophagales</taxon>
        <taxon>Cytophagaceae</taxon>
        <taxon>Spirosoma</taxon>
    </lineage>
</organism>